<name>Q4L3M9_STAHJ</name>
<sequence length="25" mass="2793">MTDVFGFIKKAIDFISSILVHGEPK</sequence>
<dbReference type="HOGENOM" id="CLU_3419224_0_0_9"/>
<dbReference type="Proteomes" id="UP000000543">
    <property type="component" value="Chromosome"/>
</dbReference>
<dbReference type="AlphaFoldDB" id="Q4L3M9"/>
<proteinExistence type="predicted"/>
<accession>Q4L3M9</accession>
<evidence type="ECO:0000313" key="2">
    <source>
        <dbReference type="Proteomes" id="UP000000543"/>
    </source>
</evidence>
<gene>
    <name evidence="1" type="ordered locus">SH2439</name>
</gene>
<evidence type="ECO:0000313" key="1">
    <source>
        <dbReference type="EMBL" id="BAE05748.1"/>
    </source>
</evidence>
<reference evidence="1 2" key="1">
    <citation type="journal article" date="2005" name="J. Bacteriol.">
        <title>Whole-genome sequencing of Staphylococcus haemolyticus uncovers the extreme plasticity of its genome and the evolution of human-colonizing staphylococcal species.</title>
        <authorList>
            <person name="Takeuchi F."/>
            <person name="Watanabe S."/>
            <person name="Baba T."/>
            <person name="Yuzawa H."/>
            <person name="Ito T."/>
            <person name="Morimoto Y."/>
            <person name="Kuroda M."/>
            <person name="Cui L."/>
            <person name="Takahashi M."/>
            <person name="Ankai A."/>
            <person name="Baba S."/>
            <person name="Fukui S."/>
            <person name="Lee J.C."/>
            <person name="Hiramatsu K."/>
        </authorList>
    </citation>
    <scope>NUCLEOTIDE SEQUENCE [LARGE SCALE GENOMIC DNA]</scope>
    <source>
        <strain evidence="1 2">JCSC1435</strain>
    </source>
</reference>
<dbReference type="EMBL" id="AP006716">
    <property type="protein sequence ID" value="BAE05748.1"/>
    <property type="molecule type" value="Genomic_DNA"/>
</dbReference>
<protein>
    <submittedName>
        <fullName evidence="1">Uncharacterized protein</fullName>
    </submittedName>
</protein>
<dbReference type="KEGG" id="sha:SH2439"/>
<organism evidence="1 2">
    <name type="scientific">Staphylococcus haemolyticus (strain JCSC1435)</name>
    <dbReference type="NCBI Taxonomy" id="279808"/>
    <lineage>
        <taxon>Bacteria</taxon>
        <taxon>Bacillati</taxon>
        <taxon>Bacillota</taxon>
        <taxon>Bacilli</taxon>
        <taxon>Bacillales</taxon>
        <taxon>Staphylococcaceae</taxon>
        <taxon>Staphylococcus</taxon>
    </lineage>
</organism>